<feature type="transmembrane region" description="Helical" evidence="6">
    <location>
        <begin position="379"/>
        <end position="398"/>
    </location>
</feature>
<evidence type="ECO:0000259" key="7">
    <source>
        <dbReference type="Pfam" id="PF03176"/>
    </source>
</evidence>
<feature type="transmembrane region" description="Helical" evidence="6">
    <location>
        <begin position="354"/>
        <end position="373"/>
    </location>
</feature>
<evidence type="ECO:0000256" key="1">
    <source>
        <dbReference type="ARBA" id="ARBA00004651"/>
    </source>
</evidence>
<feature type="transmembrane region" description="Helical" evidence="6">
    <location>
        <begin position="705"/>
        <end position="728"/>
    </location>
</feature>
<feature type="transmembrane region" description="Helical" evidence="6">
    <location>
        <begin position="740"/>
        <end position="759"/>
    </location>
</feature>
<protein>
    <submittedName>
        <fullName evidence="8">Transporter</fullName>
    </submittedName>
</protein>
<keyword evidence="4 6" id="KW-1133">Transmembrane helix</keyword>
<dbReference type="SUPFAM" id="SSF82866">
    <property type="entry name" value="Multidrug efflux transporter AcrB transmembrane domain"/>
    <property type="match status" value="2"/>
</dbReference>
<dbReference type="Pfam" id="PF03176">
    <property type="entry name" value="MMPL"/>
    <property type="match status" value="1"/>
</dbReference>
<evidence type="ECO:0000256" key="5">
    <source>
        <dbReference type="ARBA" id="ARBA00023136"/>
    </source>
</evidence>
<dbReference type="AlphaFoldDB" id="A0A437RIR6"/>
<dbReference type="InterPro" id="IPR004869">
    <property type="entry name" value="MMPL_dom"/>
</dbReference>
<organism evidence="8 9">
    <name type="scientific">Rubrivivax rivuli</name>
    <dbReference type="NCBI Taxonomy" id="1862385"/>
    <lineage>
        <taxon>Bacteria</taxon>
        <taxon>Pseudomonadati</taxon>
        <taxon>Pseudomonadota</taxon>
        <taxon>Betaproteobacteria</taxon>
        <taxon>Burkholderiales</taxon>
        <taxon>Sphaerotilaceae</taxon>
        <taxon>Rubrivivax</taxon>
    </lineage>
</organism>
<evidence type="ECO:0000256" key="3">
    <source>
        <dbReference type="ARBA" id="ARBA00022692"/>
    </source>
</evidence>
<accession>A0A437RIR6</accession>
<comment type="subcellular location">
    <subcellularLocation>
        <location evidence="1">Cell membrane</location>
        <topology evidence="1">Multi-pass membrane protein</topology>
    </subcellularLocation>
</comment>
<dbReference type="PANTHER" id="PTHR33406">
    <property type="entry name" value="MEMBRANE PROTEIN MJ1562-RELATED"/>
    <property type="match status" value="1"/>
</dbReference>
<proteinExistence type="predicted"/>
<sequence>MQPLGALSTRHRAAVLALWLAALLLAAWQITRTPFTADLSAFLPATADAQQQVLIDQIRSGAPARTLFIGIEGGDTAQRVAASKQLAAKLREGGRFDQVSNGENDAWAGVGRWMVERRYLLSPAVTPERFTPAGLREGIDETLSLLGTPAGTALKPLLDQDPTGEVQRIAESMIPVKSPRTEDGVWVSRELNGTPPRALLLAGIRGDGADLDGQQAAITSVREGFAAVQAALNAPQLKLLVSGAPVFSVDSRAQIQGEVEWLALTGTLVMSALLLVAFASPLALAVALLPVATGIVAGIVVVSLVFGNVHGVTLGFGSTLIGEAVDYAIYYLIQARGQGGTGWRQWLRGNWPTVRLGLLTSLCGFAALLFSGFPGLQQLGVFSLAGLVGAVLTTRFVLPVLRPDGTHGQGLRRPLAVASRAAMGWLPRTRWLWLALGLASLVLVWQREGLWQAELSSLSPVSKEALALDASLRADISTGGEGGAFVVVQGPDAETTLQRAEAAAARLEALVNTQAIAGFDSVTRFLPSLQTQRQRQAALPEPAALQAALAEATAGGPLRAERLAPFVQAVAQAKTLPLATPEMARNSALAPLLDVLTLQHPDGRWTVLLPLQPVGETVPLAQIQAALQGLPQTQVLDIGGELGRMYTRYLGEARTQAALGGLGVLLVMAVALRSGRRVLAVSQPLLLAVLLCLGGLALLQVPVGILHLVGLLLVVAVGSNYALFFDMLQQGGGAADDDTLSSLLLANVTTVLGFGLIAVSDIKALSAIGQVVAPGALLALVLAAAFVPRGPAPTARSPGSL</sequence>
<evidence type="ECO:0000313" key="8">
    <source>
        <dbReference type="EMBL" id="RVU46661.1"/>
    </source>
</evidence>
<evidence type="ECO:0000256" key="6">
    <source>
        <dbReference type="SAM" id="Phobius"/>
    </source>
</evidence>
<keyword evidence="5 6" id="KW-0472">Membrane</keyword>
<dbReference type="Gene3D" id="1.20.1640.10">
    <property type="entry name" value="Multidrug efflux transporter AcrB transmembrane domain"/>
    <property type="match status" value="2"/>
</dbReference>
<evidence type="ECO:0000313" key="9">
    <source>
        <dbReference type="Proteomes" id="UP000285575"/>
    </source>
</evidence>
<keyword evidence="3 6" id="KW-0812">Transmembrane</keyword>
<reference evidence="8 9" key="1">
    <citation type="submission" date="2019-01" db="EMBL/GenBank/DDBJ databases">
        <authorList>
            <person name="Chen W.-M."/>
        </authorList>
    </citation>
    <scope>NUCLEOTIDE SEQUENCE [LARGE SCALE GENOMIC DNA]</scope>
    <source>
        <strain evidence="8 9">KYPY4</strain>
    </source>
</reference>
<feature type="transmembrane region" description="Helical" evidence="6">
    <location>
        <begin position="312"/>
        <end position="333"/>
    </location>
</feature>
<dbReference type="GO" id="GO:0005886">
    <property type="term" value="C:plasma membrane"/>
    <property type="evidence" value="ECO:0007669"/>
    <property type="project" value="UniProtKB-SubCell"/>
</dbReference>
<gene>
    <name evidence="8" type="ORF">EOE66_12145</name>
</gene>
<dbReference type="OrthoDB" id="9780358at2"/>
<feature type="transmembrane region" description="Helical" evidence="6">
    <location>
        <begin position="679"/>
        <end position="699"/>
    </location>
</feature>
<keyword evidence="2" id="KW-1003">Cell membrane</keyword>
<dbReference type="PANTHER" id="PTHR33406:SF13">
    <property type="entry name" value="MEMBRANE PROTEIN YDFJ"/>
    <property type="match status" value="1"/>
</dbReference>
<dbReference type="EMBL" id="SACR01000003">
    <property type="protein sequence ID" value="RVU46661.1"/>
    <property type="molecule type" value="Genomic_DNA"/>
</dbReference>
<feature type="transmembrane region" description="Helical" evidence="6">
    <location>
        <begin position="765"/>
        <end position="787"/>
    </location>
</feature>
<evidence type="ECO:0000256" key="4">
    <source>
        <dbReference type="ARBA" id="ARBA00022989"/>
    </source>
</evidence>
<feature type="transmembrane region" description="Helical" evidence="6">
    <location>
        <begin position="261"/>
        <end position="279"/>
    </location>
</feature>
<feature type="domain" description="Membrane transport protein MMPL" evidence="7">
    <location>
        <begin position="213"/>
        <end position="401"/>
    </location>
</feature>
<name>A0A437RIR6_9BURK</name>
<evidence type="ECO:0000256" key="2">
    <source>
        <dbReference type="ARBA" id="ARBA00022475"/>
    </source>
</evidence>
<feature type="transmembrane region" description="Helical" evidence="6">
    <location>
        <begin position="653"/>
        <end position="672"/>
    </location>
</feature>
<keyword evidence="9" id="KW-1185">Reference proteome</keyword>
<dbReference type="InterPro" id="IPR050545">
    <property type="entry name" value="Mycobact_MmpL"/>
</dbReference>
<dbReference type="Proteomes" id="UP000285575">
    <property type="component" value="Unassembled WGS sequence"/>
</dbReference>
<feature type="transmembrane region" description="Helical" evidence="6">
    <location>
        <begin position="286"/>
        <end position="306"/>
    </location>
</feature>
<comment type="caution">
    <text evidence="8">The sequence shown here is derived from an EMBL/GenBank/DDBJ whole genome shotgun (WGS) entry which is preliminary data.</text>
</comment>